<dbReference type="InterPro" id="IPR000515">
    <property type="entry name" value="MetI-like"/>
</dbReference>
<feature type="domain" description="ABC transmembrane type-1" evidence="6">
    <location>
        <begin position="366"/>
        <end position="556"/>
    </location>
</feature>
<dbReference type="RefSeq" id="WP_347306221.1">
    <property type="nucleotide sequence ID" value="NZ_JBAJEX010000001.1"/>
</dbReference>
<keyword evidence="5" id="KW-0813">Transport</keyword>
<reference evidence="7 8" key="1">
    <citation type="submission" date="2024-02" db="EMBL/GenBank/DDBJ databases">
        <title>New thermophilic sulfur-oxidizing bacteria from a hot springs of the Uzon caldera (Kamchatka, Russia).</title>
        <authorList>
            <person name="Dukat A.M."/>
            <person name="Elcheninov A.G."/>
            <person name="Frolov E.N."/>
        </authorList>
    </citation>
    <scope>NUCLEOTIDE SEQUENCE [LARGE SCALE GENOMIC DNA]</scope>
    <source>
        <strain evidence="7 8">AK1</strain>
    </source>
</reference>
<sequence length="571" mass="62434">MRRFDFGLVLPARPLLTWGDGLVLAAIAAAIWLGAQLALHAPAVVKGPEISLSASALPWYAALSLLRMLAAYALSLAFALSYALSAAHNRRAERVLLPLLDVLQSVPILSFLPVVLLSLTVVLPTGVAVELASIVLIFTSQAWHLAFSMYQSARTVPRELMEAAAVFRFGRWFRFKHVELPFAALGLIWNSIMSWAGGWFFLMAAEMFTVGSRDYRLPGLGSYLQTAAHVGDMHALILGVLTLIGLIVALDQLVWRPLLAWAERFKLETVEGAAPATSWVYDALSHSVLVSRFIEGVWAPLVERLDRRWQDPRAPIRLEGRARRRHWWQRLVWFLFGIGLAYGLLRLLELLTALSASAWIDIGLGLIATFLRVTAALVIALSWTLPLGVAIGTRPRLAAVLQPLAQIAASVPATALFPIVLLAFLHLPGGLDVSAVLLMLLGSQWYLLFNVIAGASAIPRELRDTTELLGLTGLARWRILYLPALFPFTVTGAITAVGGAWNASIVAEYVEFAGTTHATVGIGAVIARATEQGDFPLLAAATLVMVLAVVLANRLFWLRLYRLAEARYRLE</sequence>
<evidence type="ECO:0000256" key="2">
    <source>
        <dbReference type="ARBA" id="ARBA00022692"/>
    </source>
</evidence>
<evidence type="ECO:0000259" key="6">
    <source>
        <dbReference type="PROSITE" id="PS50928"/>
    </source>
</evidence>
<dbReference type="Proteomes" id="UP001482231">
    <property type="component" value="Unassembled WGS sequence"/>
</dbReference>
<dbReference type="Gene3D" id="1.10.3720.10">
    <property type="entry name" value="MetI-like"/>
    <property type="match status" value="2"/>
</dbReference>
<keyword evidence="2 5" id="KW-0812">Transmembrane</keyword>
<proteinExistence type="inferred from homology"/>
<feature type="transmembrane region" description="Helical" evidence="5">
    <location>
        <begin position="59"/>
        <end position="84"/>
    </location>
</feature>
<evidence type="ECO:0000256" key="4">
    <source>
        <dbReference type="ARBA" id="ARBA00023136"/>
    </source>
</evidence>
<feature type="transmembrane region" description="Helical" evidence="5">
    <location>
        <begin position="233"/>
        <end position="255"/>
    </location>
</feature>
<comment type="caution">
    <text evidence="7">The sequence shown here is derived from an EMBL/GenBank/DDBJ whole genome shotgun (WGS) entry which is preliminary data.</text>
</comment>
<accession>A0ABV0EEE8</accession>
<evidence type="ECO:0000256" key="1">
    <source>
        <dbReference type="ARBA" id="ARBA00004651"/>
    </source>
</evidence>
<feature type="transmembrane region" description="Helical" evidence="5">
    <location>
        <begin position="479"/>
        <end position="501"/>
    </location>
</feature>
<feature type="transmembrane region" description="Helical" evidence="5">
    <location>
        <begin position="537"/>
        <end position="557"/>
    </location>
</feature>
<dbReference type="CDD" id="cd06261">
    <property type="entry name" value="TM_PBP2"/>
    <property type="match status" value="2"/>
</dbReference>
<name>A0ABV0EEE8_9BURK</name>
<protein>
    <submittedName>
        <fullName evidence="7">ABC transporter permease subunit</fullName>
    </submittedName>
</protein>
<feature type="transmembrane region" description="Helical" evidence="5">
    <location>
        <begin position="331"/>
        <end position="360"/>
    </location>
</feature>
<dbReference type="InterPro" id="IPR035906">
    <property type="entry name" value="MetI-like_sf"/>
</dbReference>
<feature type="transmembrane region" description="Helical" evidence="5">
    <location>
        <begin position="131"/>
        <end position="150"/>
    </location>
</feature>
<feature type="transmembrane region" description="Helical" evidence="5">
    <location>
        <begin position="433"/>
        <end position="458"/>
    </location>
</feature>
<dbReference type="Pfam" id="PF00528">
    <property type="entry name" value="BPD_transp_1"/>
    <property type="match status" value="2"/>
</dbReference>
<gene>
    <name evidence="7" type="ORF">V6E02_00865</name>
</gene>
<evidence type="ECO:0000256" key="3">
    <source>
        <dbReference type="ARBA" id="ARBA00022989"/>
    </source>
</evidence>
<organism evidence="7 8">
    <name type="scientific">Thiobacter aerophilum</name>
    <dbReference type="NCBI Taxonomy" id="3121275"/>
    <lineage>
        <taxon>Bacteria</taxon>
        <taxon>Pseudomonadati</taxon>
        <taxon>Pseudomonadota</taxon>
        <taxon>Betaproteobacteria</taxon>
        <taxon>Burkholderiales</taxon>
        <taxon>Thiobacteraceae</taxon>
        <taxon>Thiobacter</taxon>
    </lineage>
</organism>
<dbReference type="SUPFAM" id="SSF161098">
    <property type="entry name" value="MetI-like"/>
    <property type="match status" value="2"/>
</dbReference>
<evidence type="ECO:0000313" key="8">
    <source>
        <dbReference type="Proteomes" id="UP001482231"/>
    </source>
</evidence>
<feature type="transmembrane region" description="Helical" evidence="5">
    <location>
        <begin position="404"/>
        <end position="427"/>
    </location>
</feature>
<dbReference type="PANTHER" id="PTHR42744">
    <property type="entry name" value="BINDING-PROTEIN-DEPENDENT TRANSPORT SYSTEMS INNER MEMBRANE COMPONENT"/>
    <property type="match status" value="1"/>
</dbReference>
<feature type="transmembrane region" description="Helical" evidence="5">
    <location>
        <begin position="21"/>
        <end position="39"/>
    </location>
</feature>
<feature type="domain" description="ABC transmembrane type-1" evidence="6">
    <location>
        <begin position="61"/>
        <end position="259"/>
    </location>
</feature>
<feature type="transmembrane region" description="Helical" evidence="5">
    <location>
        <begin position="180"/>
        <end position="202"/>
    </location>
</feature>
<dbReference type="PANTHER" id="PTHR42744:SF1">
    <property type="entry name" value="BINDING-PROTEIN-DEPENDENT TRANSPORT SYSTEMS INNER MEMBRANE COMPONENT"/>
    <property type="match status" value="1"/>
</dbReference>
<evidence type="ECO:0000256" key="5">
    <source>
        <dbReference type="RuleBase" id="RU363032"/>
    </source>
</evidence>
<keyword evidence="4 5" id="KW-0472">Membrane</keyword>
<keyword evidence="8" id="KW-1185">Reference proteome</keyword>
<feature type="transmembrane region" description="Helical" evidence="5">
    <location>
        <begin position="96"/>
        <end position="119"/>
    </location>
</feature>
<feature type="transmembrane region" description="Helical" evidence="5">
    <location>
        <begin position="366"/>
        <end position="392"/>
    </location>
</feature>
<dbReference type="PROSITE" id="PS50928">
    <property type="entry name" value="ABC_TM1"/>
    <property type="match status" value="2"/>
</dbReference>
<keyword evidence="3 5" id="KW-1133">Transmembrane helix</keyword>
<comment type="similarity">
    <text evidence="5">Belongs to the binding-protein-dependent transport system permease family.</text>
</comment>
<evidence type="ECO:0000313" key="7">
    <source>
        <dbReference type="EMBL" id="MEO1765774.1"/>
    </source>
</evidence>
<comment type="subcellular location">
    <subcellularLocation>
        <location evidence="1 5">Cell membrane</location>
        <topology evidence="1 5">Multi-pass membrane protein</topology>
    </subcellularLocation>
</comment>
<dbReference type="EMBL" id="JBAJEX010000001">
    <property type="protein sequence ID" value="MEO1765774.1"/>
    <property type="molecule type" value="Genomic_DNA"/>
</dbReference>